<feature type="transmembrane region" description="Helical" evidence="7">
    <location>
        <begin position="172"/>
        <end position="192"/>
    </location>
</feature>
<dbReference type="CDD" id="cd17352">
    <property type="entry name" value="MFS_MCT_SLC16"/>
    <property type="match status" value="1"/>
</dbReference>
<dbReference type="Pfam" id="PF07690">
    <property type="entry name" value="MFS_1"/>
    <property type="match status" value="1"/>
</dbReference>
<evidence type="ECO:0000256" key="7">
    <source>
        <dbReference type="SAM" id="Phobius"/>
    </source>
</evidence>
<keyword evidence="3" id="KW-0813">Transport</keyword>
<sequence>MSEKATHTPTDGRYMETARNSLEPALSKRLSETEANVSAEGTVKAETDIEKGGVAQKPVPVAGGVNPADFPDGGLEAWLVVVGGWCCLFTSFGWVNCIGLFQEYYENNSLQEYSSSTISWITSIEIFCMFFGGPIFGKVFDSYGPRWLLLGGSFFHVFGLMMTSLSTEYYQFILAQGFVSAFGASAIFFSAMNSVGTWFFKSRATAFGIMASGSSLGGVILPIFVSKLIPQIGFPWTMRACAFFILGMQLIAIMTIKSRLTPIPRKVVLMEFIRPIKEPAFSLTCFASFLFFFGAFLPFGYLPLYAQKHGMSAELSIYLISILNAASVLGRILPGIIADHLGRYNTMLCTTAFSAIIVLAIWLPSRSNAPIIVFCALYGFSSGAFVSMGPAILAQISPIREIGVRTGTFFAFVAFAGLTGNPIGGALVTAEGVFTHLQIFCGCTMVAGTVLFLAARWVQVGFKWKVI</sequence>
<dbReference type="SUPFAM" id="SSF103473">
    <property type="entry name" value="MFS general substrate transporter"/>
    <property type="match status" value="1"/>
</dbReference>
<evidence type="ECO:0000313" key="9">
    <source>
        <dbReference type="EMBL" id="CAG8982464.1"/>
    </source>
</evidence>
<feature type="transmembrane region" description="Helical" evidence="7">
    <location>
        <begin position="371"/>
        <end position="394"/>
    </location>
</feature>
<feature type="transmembrane region" description="Helical" evidence="7">
    <location>
        <begin position="406"/>
        <end position="427"/>
    </location>
</feature>
<keyword evidence="6 7" id="KW-0472">Membrane</keyword>
<evidence type="ECO:0000256" key="1">
    <source>
        <dbReference type="ARBA" id="ARBA00004141"/>
    </source>
</evidence>
<evidence type="ECO:0000259" key="8">
    <source>
        <dbReference type="PROSITE" id="PS50850"/>
    </source>
</evidence>
<dbReference type="InterPro" id="IPR050327">
    <property type="entry name" value="Proton-linked_MCT"/>
</dbReference>
<evidence type="ECO:0000256" key="5">
    <source>
        <dbReference type="ARBA" id="ARBA00022989"/>
    </source>
</evidence>
<dbReference type="OrthoDB" id="5667at2759"/>
<dbReference type="AlphaFoldDB" id="A0A9N9M1P3"/>
<keyword evidence="10" id="KW-1185">Reference proteome</keyword>
<evidence type="ECO:0000256" key="4">
    <source>
        <dbReference type="ARBA" id="ARBA00022692"/>
    </source>
</evidence>
<dbReference type="Gene3D" id="1.20.1250.20">
    <property type="entry name" value="MFS general substrate transporter like domains"/>
    <property type="match status" value="2"/>
</dbReference>
<proteinExistence type="inferred from homology"/>
<evidence type="ECO:0000256" key="2">
    <source>
        <dbReference type="ARBA" id="ARBA00006727"/>
    </source>
</evidence>
<dbReference type="Proteomes" id="UP000701801">
    <property type="component" value="Unassembled WGS sequence"/>
</dbReference>
<feature type="transmembrane region" description="Helical" evidence="7">
    <location>
        <begin position="280"/>
        <end position="303"/>
    </location>
</feature>
<name>A0A9N9M1P3_9HELO</name>
<dbReference type="GO" id="GO:0016020">
    <property type="term" value="C:membrane"/>
    <property type="evidence" value="ECO:0007669"/>
    <property type="project" value="UniProtKB-SubCell"/>
</dbReference>
<dbReference type="EMBL" id="CAJVRM010000629">
    <property type="protein sequence ID" value="CAG8982464.1"/>
    <property type="molecule type" value="Genomic_DNA"/>
</dbReference>
<dbReference type="InterPro" id="IPR020846">
    <property type="entry name" value="MFS_dom"/>
</dbReference>
<keyword evidence="4 7" id="KW-0812">Transmembrane</keyword>
<keyword evidence="5 7" id="KW-1133">Transmembrane helix</keyword>
<evidence type="ECO:0000256" key="3">
    <source>
        <dbReference type="ARBA" id="ARBA00022448"/>
    </source>
</evidence>
<comment type="subcellular location">
    <subcellularLocation>
        <location evidence="1">Membrane</location>
        <topology evidence="1">Multi-pass membrane protein</topology>
    </subcellularLocation>
</comment>
<accession>A0A9N9M1P3</accession>
<dbReference type="PANTHER" id="PTHR11360">
    <property type="entry name" value="MONOCARBOXYLATE TRANSPORTER"/>
    <property type="match status" value="1"/>
</dbReference>
<evidence type="ECO:0000256" key="6">
    <source>
        <dbReference type="ARBA" id="ARBA00023136"/>
    </source>
</evidence>
<feature type="transmembrane region" description="Helical" evidence="7">
    <location>
        <begin position="204"/>
        <end position="224"/>
    </location>
</feature>
<feature type="transmembrane region" description="Helical" evidence="7">
    <location>
        <begin position="77"/>
        <end position="101"/>
    </location>
</feature>
<comment type="caution">
    <text evidence="9">The sequence shown here is derived from an EMBL/GenBank/DDBJ whole genome shotgun (WGS) entry which is preliminary data.</text>
</comment>
<reference evidence="9" key="1">
    <citation type="submission" date="2021-07" db="EMBL/GenBank/DDBJ databases">
        <authorList>
            <person name="Durling M."/>
        </authorList>
    </citation>
    <scope>NUCLEOTIDE SEQUENCE</scope>
</reference>
<feature type="transmembrane region" description="Helical" evidence="7">
    <location>
        <begin position="315"/>
        <end position="333"/>
    </location>
</feature>
<dbReference type="PANTHER" id="PTHR11360:SF224">
    <property type="entry name" value="MAJOR FACILITATOR SUPERFAMILY (MFS) PROFILE DOMAIN-CONTAINING PROTEIN-RELATED"/>
    <property type="match status" value="1"/>
</dbReference>
<feature type="transmembrane region" description="Helical" evidence="7">
    <location>
        <begin position="236"/>
        <end position="256"/>
    </location>
</feature>
<evidence type="ECO:0000313" key="10">
    <source>
        <dbReference type="Proteomes" id="UP000701801"/>
    </source>
</evidence>
<feature type="transmembrane region" description="Helical" evidence="7">
    <location>
        <begin position="113"/>
        <end position="135"/>
    </location>
</feature>
<organism evidence="9 10">
    <name type="scientific">Hymenoscyphus albidus</name>
    <dbReference type="NCBI Taxonomy" id="595503"/>
    <lineage>
        <taxon>Eukaryota</taxon>
        <taxon>Fungi</taxon>
        <taxon>Dikarya</taxon>
        <taxon>Ascomycota</taxon>
        <taxon>Pezizomycotina</taxon>
        <taxon>Leotiomycetes</taxon>
        <taxon>Helotiales</taxon>
        <taxon>Helotiaceae</taxon>
        <taxon>Hymenoscyphus</taxon>
    </lineage>
</organism>
<dbReference type="PROSITE" id="PS50850">
    <property type="entry name" value="MFS"/>
    <property type="match status" value="1"/>
</dbReference>
<dbReference type="InterPro" id="IPR011701">
    <property type="entry name" value="MFS"/>
</dbReference>
<feature type="transmembrane region" description="Helical" evidence="7">
    <location>
        <begin position="147"/>
        <end position="166"/>
    </location>
</feature>
<feature type="transmembrane region" description="Helical" evidence="7">
    <location>
        <begin position="345"/>
        <end position="365"/>
    </location>
</feature>
<feature type="domain" description="Major facilitator superfamily (MFS) profile" evidence="8">
    <location>
        <begin position="280"/>
        <end position="467"/>
    </location>
</feature>
<dbReference type="InterPro" id="IPR036259">
    <property type="entry name" value="MFS_trans_sf"/>
</dbReference>
<protein>
    <recommendedName>
        <fullName evidence="8">Major facilitator superfamily (MFS) profile domain-containing protein</fullName>
    </recommendedName>
</protein>
<comment type="similarity">
    <text evidence="2">Belongs to the major facilitator superfamily. Monocarboxylate porter (TC 2.A.1.13) family.</text>
</comment>
<feature type="transmembrane region" description="Helical" evidence="7">
    <location>
        <begin position="433"/>
        <end position="455"/>
    </location>
</feature>
<gene>
    <name evidence="9" type="ORF">HYALB_00009958</name>
</gene>
<dbReference type="GO" id="GO:0022857">
    <property type="term" value="F:transmembrane transporter activity"/>
    <property type="evidence" value="ECO:0007669"/>
    <property type="project" value="InterPro"/>
</dbReference>